<dbReference type="OrthoDB" id="73875at2759"/>
<feature type="compositionally biased region" description="Low complexity" evidence="1">
    <location>
        <begin position="276"/>
        <end position="323"/>
    </location>
</feature>
<feature type="signal peptide" evidence="2">
    <location>
        <begin position="1"/>
        <end position="21"/>
    </location>
</feature>
<evidence type="ECO:0000313" key="4">
    <source>
        <dbReference type="Proteomes" id="UP000799764"/>
    </source>
</evidence>
<keyword evidence="2" id="KW-0732">Signal</keyword>
<reference evidence="3" key="1">
    <citation type="journal article" date="2020" name="Stud. Mycol.">
        <title>101 Dothideomycetes genomes: a test case for predicting lifestyles and emergence of pathogens.</title>
        <authorList>
            <person name="Haridas S."/>
            <person name="Albert R."/>
            <person name="Binder M."/>
            <person name="Bloem J."/>
            <person name="Labutti K."/>
            <person name="Salamov A."/>
            <person name="Andreopoulos B."/>
            <person name="Baker S."/>
            <person name="Barry K."/>
            <person name="Bills G."/>
            <person name="Bluhm B."/>
            <person name="Cannon C."/>
            <person name="Castanera R."/>
            <person name="Culley D."/>
            <person name="Daum C."/>
            <person name="Ezra D."/>
            <person name="Gonzalez J."/>
            <person name="Henrissat B."/>
            <person name="Kuo A."/>
            <person name="Liang C."/>
            <person name="Lipzen A."/>
            <person name="Lutzoni F."/>
            <person name="Magnuson J."/>
            <person name="Mondo S."/>
            <person name="Nolan M."/>
            <person name="Ohm R."/>
            <person name="Pangilinan J."/>
            <person name="Park H.-J."/>
            <person name="Ramirez L."/>
            <person name="Alfaro M."/>
            <person name="Sun H."/>
            <person name="Tritt A."/>
            <person name="Yoshinaga Y."/>
            <person name="Zwiers L.-H."/>
            <person name="Turgeon B."/>
            <person name="Goodwin S."/>
            <person name="Spatafora J."/>
            <person name="Crous P."/>
            <person name="Grigoriev I."/>
        </authorList>
    </citation>
    <scope>NUCLEOTIDE SEQUENCE</scope>
    <source>
        <strain evidence="3">CBS 690.94</strain>
    </source>
</reference>
<evidence type="ECO:0000256" key="1">
    <source>
        <dbReference type="SAM" id="MobiDB-lite"/>
    </source>
</evidence>
<gene>
    <name evidence="3" type="ORF">P171DRAFT_481119</name>
</gene>
<proteinExistence type="predicted"/>
<dbReference type="AlphaFoldDB" id="A0A9P4PW93"/>
<accession>A0A9P4PW93</accession>
<sequence>MRHTASLLLLSSSLLAPTAVAQNSDSEITASWTEQGICAYFYEKPGAWKSLAETCVKYCENNGGHGYSECDHTPYAGMDLPNGVDQSTISKDDSGDVYIPCQCKCDNPDVEGVTKAILDVVIEGLSHLDEIICGVFMTAMVSVVEVGIDLIPGGAEATAAARGVEAVKSFTENALDVADSMGNWVGSACGIKDPNWPNSIFDVLLTSPDSYGTSIGCKKKNKADCKGVDPVPDKPKSKVPDDPATKGPDPVTSAPNAEPTSAEAPPVTSDAPPPASTDAPPASTDAPQVSSDVPVSSVDPSATSGTATTSSSSSSESCGAGSTVVQRRDATQTAGAPACEATNGCIITDPDKGGEDALDDALDAVQDVTNILRLRGIDGHRSPRSILAKRAPKSGKPCSGSPGNEDFVLQSDEYPSNGELAANVDSWGYKLQNNKCDYGWLDGKTQIVGNDYDSEHVMEWQTVTDFFSKMNAQGGQKYDHPDPDQPDGTKTDFCTYWIQSWSLDAGQEFSINGSTAYAPWNHIKTVYPGKTLGGAYKAEMIRLQRNINSTPKSNMFTDKVEYIWTKNTMDKYVVDKTKRDKVLERMRLLLGARTYLVDPKVKDIFKKQKERMGAMIDQLDTDMQTHTRTTTVTDPVTGKTSTKDFRAWAKQDLLTEWNTFMDQKWMDATAKHTKVMDYFINELDDKNCQSQPKMSTADRTFCANLRTLERNYRSATVFSVPW</sequence>
<dbReference type="EMBL" id="MU001494">
    <property type="protein sequence ID" value="KAF2450074.1"/>
    <property type="molecule type" value="Genomic_DNA"/>
</dbReference>
<feature type="compositionally biased region" description="Basic and acidic residues" evidence="1">
    <location>
        <begin position="222"/>
        <end position="244"/>
    </location>
</feature>
<evidence type="ECO:0000313" key="3">
    <source>
        <dbReference type="EMBL" id="KAF2450074.1"/>
    </source>
</evidence>
<protein>
    <submittedName>
        <fullName evidence="3">Uncharacterized protein</fullName>
    </submittedName>
</protein>
<dbReference type="Proteomes" id="UP000799764">
    <property type="component" value="Unassembled WGS sequence"/>
</dbReference>
<feature type="chain" id="PRO_5040292671" evidence="2">
    <location>
        <begin position="22"/>
        <end position="722"/>
    </location>
</feature>
<evidence type="ECO:0000256" key="2">
    <source>
        <dbReference type="SAM" id="SignalP"/>
    </source>
</evidence>
<feature type="region of interest" description="Disordered" evidence="1">
    <location>
        <begin position="218"/>
        <end position="337"/>
    </location>
</feature>
<organism evidence="3 4">
    <name type="scientific">Karstenula rhodostoma CBS 690.94</name>
    <dbReference type="NCBI Taxonomy" id="1392251"/>
    <lineage>
        <taxon>Eukaryota</taxon>
        <taxon>Fungi</taxon>
        <taxon>Dikarya</taxon>
        <taxon>Ascomycota</taxon>
        <taxon>Pezizomycotina</taxon>
        <taxon>Dothideomycetes</taxon>
        <taxon>Pleosporomycetidae</taxon>
        <taxon>Pleosporales</taxon>
        <taxon>Massarineae</taxon>
        <taxon>Didymosphaeriaceae</taxon>
        <taxon>Karstenula</taxon>
    </lineage>
</organism>
<keyword evidence="4" id="KW-1185">Reference proteome</keyword>
<comment type="caution">
    <text evidence="3">The sequence shown here is derived from an EMBL/GenBank/DDBJ whole genome shotgun (WGS) entry which is preliminary data.</text>
</comment>
<name>A0A9P4PW93_9PLEO</name>